<keyword evidence="8" id="KW-0472">Membrane</keyword>
<evidence type="ECO:0000259" key="9">
    <source>
        <dbReference type="PROSITE" id="PS52029"/>
    </source>
</evidence>
<dbReference type="SUPFAM" id="SSF141523">
    <property type="entry name" value="L,D-transpeptidase catalytic domain-like"/>
    <property type="match status" value="1"/>
</dbReference>
<feature type="transmembrane region" description="Helical" evidence="8">
    <location>
        <begin position="34"/>
        <end position="54"/>
    </location>
</feature>
<dbReference type="CDD" id="cd16913">
    <property type="entry name" value="YkuD_like"/>
    <property type="match status" value="1"/>
</dbReference>
<dbReference type="PANTHER" id="PTHR36699:SF1">
    <property type="entry name" value="L,D-TRANSPEPTIDASE YAFK-RELATED"/>
    <property type="match status" value="1"/>
</dbReference>
<evidence type="ECO:0000256" key="2">
    <source>
        <dbReference type="ARBA" id="ARBA00005992"/>
    </source>
</evidence>
<evidence type="ECO:0000256" key="7">
    <source>
        <dbReference type="PROSITE-ProRule" id="PRU01373"/>
    </source>
</evidence>
<keyword evidence="11" id="KW-1185">Reference proteome</keyword>
<keyword evidence="3" id="KW-0808">Transferase</keyword>
<comment type="similarity">
    <text evidence="2">Belongs to the YkuD family.</text>
</comment>
<dbReference type="Gene3D" id="2.40.440.10">
    <property type="entry name" value="L,D-transpeptidase catalytic domain-like"/>
    <property type="match status" value="1"/>
</dbReference>
<gene>
    <name evidence="10" type="ORF">ACG0Z6_02315</name>
</gene>
<keyword evidence="8" id="KW-1133">Transmembrane helix</keyword>
<name>A0ABW7FS23_9BURK</name>
<keyword evidence="4 7" id="KW-0133">Cell shape</keyword>
<keyword evidence="8" id="KW-0812">Transmembrane</keyword>
<protein>
    <submittedName>
        <fullName evidence="10">L,D-transpeptidase family protein</fullName>
    </submittedName>
</protein>
<evidence type="ECO:0000313" key="11">
    <source>
        <dbReference type="Proteomes" id="UP001606099"/>
    </source>
</evidence>
<feature type="domain" description="L,D-TPase catalytic" evidence="9">
    <location>
        <begin position="190"/>
        <end position="323"/>
    </location>
</feature>
<dbReference type="PROSITE" id="PS52029">
    <property type="entry name" value="LD_TPASE"/>
    <property type="match status" value="1"/>
</dbReference>
<sequence length="451" mass="49702">MSTDRSQQFLASLRQIHQPPQAQRRLKGATHPGMLVFGGLLALLGVAGLVSARVEPSDPSSPESSVQQLQKERTLLSARIEGQSPEARLMRGLQLLAKGEEDQAFEAFASLVQQQPDFALAQLIYADLLMARSGHMVSQIGSAAPLPSEHHVSLMQLRLEARQRLTALIAPPDPNTLPKVLAGLPAATRHAIVVDTSRSRLFVFENSAQGPKLIDDSYIAIGKAGTGKLLEGDFRTPLGVYFVGMPRQEAFERYGVATLPLNYPNELDRQVGRGGTSIWLHGERLGSYSRTPQSTDGCVVLPNDEMAKLAKTVLPRETPVFVLDHVEWVDRAKAKPELAPAFLTAFRGWQQAKLRQDGQALLQYYEAGLDRGSDSEASRLTANVQRMQRGELPVQNVEATSMLPWAEAGQPQSVIVTYHEFTPDSAQPKLKRQYWRERGGQWRLFFDGAVG</sequence>
<dbReference type="RefSeq" id="WP_394458446.1">
    <property type="nucleotide sequence ID" value="NZ_JBIGHZ010000001.1"/>
</dbReference>
<evidence type="ECO:0000256" key="3">
    <source>
        <dbReference type="ARBA" id="ARBA00022679"/>
    </source>
</evidence>
<dbReference type="InterPro" id="IPR038063">
    <property type="entry name" value="Transpep_catalytic_dom"/>
</dbReference>
<evidence type="ECO:0000256" key="4">
    <source>
        <dbReference type="ARBA" id="ARBA00022960"/>
    </source>
</evidence>
<feature type="active site" description="Nucleophile" evidence="7">
    <location>
        <position position="298"/>
    </location>
</feature>
<dbReference type="Pfam" id="PF03734">
    <property type="entry name" value="YkuD"/>
    <property type="match status" value="1"/>
</dbReference>
<comment type="caution">
    <text evidence="10">The sequence shown here is derived from an EMBL/GenBank/DDBJ whole genome shotgun (WGS) entry which is preliminary data.</text>
</comment>
<dbReference type="InterPro" id="IPR011990">
    <property type="entry name" value="TPR-like_helical_dom_sf"/>
</dbReference>
<dbReference type="PANTHER" id="PTHR36699">
    <property type="entry name" value="LD-TRANSPEPTIDASE"/>
    <property type="match status" value="1"/>
</dbReference>
<accession>A0ABW7FS23</accession>
<evidence type="ECO:0000256" key="1">
    <source>
        <dbReference type="ARBA" id="ARBA00004752"/>
    </source>
</evidence>
<comment type="pathway">
    <text evidence="1 7">Cell wall biogenesis; peptidoglycan biosynthesis.</text>
</comment>
<organism evidence="10 11">
    <name type="scientific">Roseateles rivi</name>
    <dbReference type="NCBI Taxonomy" id="3299028"/>
    <lineage>
        <taxon>Bacteria</taxon>
        <taxon>Pseudomonadati</taxon>
        <taxon>Pseudomonadota</taxon>
        <taxon>Betaproteobacteria</taxon>
        <taxon>Burkholderiales</taxon>
        <taxon>Sphaerotilaceae</taxon>
        <taxon>Roseateles</taxon>
    </lineage>
</organism>
<proteinExistence type="inferred from homology"/>
<dbReference type="Proteomes" id="UP001606099">
    <property type="component" value="Unassembled WGS sequence"/>
</dbReference>
<evidence type="ECO:0000256" key="8">
    <source>
        <dbReference type="SAM" id="Phobius"/>
    </source>
</evidence>
<keyword evidence="6 7" id="KW-0961">Cell wall biogenesis/degradation</keyword>
<dbReference type="EMBL" id="JBIGHZ010000001">
    <property type="protein sequence ID" value="MFG6447073.1"/>
    <property type="molecule type" value="Genomic_DNA"/>
</dbReference>
<keyword evidence="5 7" id="KW-0573">Peptidoglycan synthesis</keyword>
<evidence type="ECO:0000256" key="5">
    <source>
        <dbReference type="ARBA" id="ARBA00022984"/>
    </source>
</evidence>
<dbReference type="InterPro" id="IPR005490">
    <property type="entry name" value="LD_TPept_cat_dom"/>
</dbReference>
<evidence type="ECO:0000313" key="10">
    <source>
        <dbReference type="EMBL" id="MFG6447073.1"/>
    </source>
</evidence>
<dbReference type="SUPFAM" id="SSF48452">
    <property type="entry name" value="TPR-like"/>
    <property type="match status" value="1"/>
</dbReference>
<feature type="active site" description="Proton donor/acceptor" evidence="7">
    <location>
        <position position="281"/>
    </location>
</feature>
<reference evidence="10 11" key="1">
    <citation type="submission" date="2024-08" db="EMBL/GenBank/DDBJ databases">
        <authorList>
            <person name="Lu H."/>
        </authorList>
    </citation>
    <scope>NUCLEOTIDE SEQUENCE [LARGE SCALE GENOMIC DNA]</scope>
    <source>
        <strain evidence="10 11">BYS180W</strain>
    </source>
</reference>
<evidence type="ECO:0000256" key="6">
    <source>
        <dbReference type="ARBA" id="ARBA00023316"/>
    </source>
</evidence>